<evidence type="ECO:0000313" key="4">
    <source>
        <dbReference type="Proteomes" id="UP001152320"/>
    </source>
</evidence>
<feature type="region of interest" description="Disordered" evidence="1">
    <location>
        <begin position="1"/>
        <end position="22"/>
    </location>
</feature>
<dbReference type="EMBL" id="JAIZAY010000001">
    <property type="protein sequence ID" value="KAJ8048986.1"/>
    <property type="molecule type" value="Genomic_DNA"/>
</dbReference>
<dbReference type="PROSITE" id="PS51457">
    <property type="entry name" value="BEN"/>
    <property type="match status" value="1"/>
</dbReference>
<gene>
    <name evidence="3" type="ORF">HOLleu_01519</name>
</gene>
<dbReference type="InterPro" id="IPR018379">
    <property type="entry name" value="BEN_domain"/>
</dbReference>
<organism evidence="3 4">
    <name type="scientific">Holothuria leucospilota</name>
    <name type="common">Black long sea cucumber</name>
    <name type="synonym">Mertensiothuria leucospilota</name>
    <dbReference type="NCBI Taxonomy" id="206669"/>
    <lineage>
        <taxon>Eukaryota</taxon>
        <taxon>Metazoa</taxon>
        <taxon>Echinodermata</taxon>
        <taxon>Eleutherozoa</taxon>
        <taxon>Echinozoa</taxon>
        <taxon>Holothuroidea</taxon>
        <taxon>Aspidochirotacea</taxon>
        <taxon>Aspidochirotida</taxon>
        <taxon>Holothuriidae</taxon>
        <taxon>Holothuria</taxon>
    </lineage>
</organism>
<proteinExistence type="predicted"/>
<evidence type="ECO:0000256" key="1">
    <source>
        <dbReference type="SAM" id="MobiDB-lite"/>
    </source>
</evidence>
<evidence type="ECO:0000259" key="2">
    <source>
        <dbReference type="PROSITE" id="PS51457"/>
    </source>
</evidence>
<dbReference type="Gene3D" id="1.10.10.2590">
    <property type="entry name" value="BEN domain"/>
    <property type="match status" value="1"/>
</dbReference>
<dbReference type="InterPro" id="IPR040391">
    <property type="entry name" value="BEND5"/>
</dbReference>
<dbReference type="Pfam" id="PF10523">
    <property type="entry name" value="BEN"/>
    <property type="match status" value="1"/>
</dbReference>
<dbReference type="PANTHER" id="PTHR14628">
    <property type="entry name" value="BEN DOMAIN-CONTAINING PROTEIN 5"/>
    <property type="match status" value="1"/>
</dbReference>
<dbReference type="AlphaFoldDB" id="A0A9Q1CPG0"/>
<dbReference type="GO" id="GO:0003677">
    <property type="term" value="F:DNA binding"/>
    <property type="evidence" value="ECO:0007669"/>
    <property type="project" value="InterPro"/>
</dbReference>
<sequence length="78" mass="9260">MKDRSVGGNACNRFKDQRQARAPLSPHKLRAVKDCFMDRLTRLNVSQEERNLENSKFKKYIAEKIQDINRLLRRQAKE</sequence>
<evidence type="ECO:0000313" key="3">
    <source>
        <dbReference type="EMBL" id="KAJ8048986.1"/>
    </source>
</evidence>
<comment type="caution">
    <text evidence="3">The sequence shown here is derived from an EMBL/GenBank/DDBJ whole genome shotgun (WGS) entry which is preliminary data.</text>
</comment>
<name>A0A9Q1CPG0_HOLLE</name>
<reference evidence="3" key="1">
    <citation type="submission" date="2021-10" db="EMBL/GenBank/DDBJ databases">
        <title>Tropical sea cucumber genome reveals ecological adaptation and Cuvierian tubules defense mechanism.</title>
        <authorList>
            <person name="Chen T."/>
        </authorList>
    </citation>
    <scope>NUCLEOTIDE SEQUENCE</scope>
    <source>
        <strain evidence="3">Nanhai2018</strain>
        <tissue evidence="3">Muscle</tissue>
    </source>
</reference>
<keyword evidence="4" id="KW-1185">Reference proteome</keyword>
<accession>A0A9Q1CPG0</accession>
<dbReference type="GO" id="GO:0045892">
    <property type="term" value="P:negative regulation of DNA-templated transcription"/>
    <property type="evidence" value="ECO:0007669"/>
    <property type="project" value="InterPro"/>
</dbReference>
<dbReference type="Proteomes" id="UP001152320">
    <property type="component" value="Chromosome 1"/>
</dbReference>
<dbReference type="OrthoDB" id="9931198at2759"/>
<feature type="domain" description="BEN" evidence="2">
    <location>
        <begin position="1"/>
        <end position="72"/>
    </location>
</feature>
<dbReference type="PANTHER" id="PTHR14628:SF1">
    <property type="entry name" value="BEN DOMAIN-CONTAINING PROTEIN 5"/>
    <property type="match status" value="1"/>
</dbReference>
<protein>
    <submittedName>
        <fullName evidence="3">BEN domain-containing protein 5</fullName>
    </submittedName>
</protein>